<dbReference type="InParanoid" id="C5LQV6"/>
<evidence type="ECO:0000313" key="3">
    <source>
        <dbReference type="Proteomes" id="UP000007800"/>
    </source>
</evidence>
<dbReference type="OrthoDB" id="441104at2759"/>
<protein>
    <submittedName>
        <fullName evidence="2">Uncharacterized protein</fullName>
    </submittedName>
</protein>
<dbReference type="EMBL" id="GG684654">
    <property type="protein sequence ID" value="EER00841.1"/>
    <property type="molecule type" value="Genomic_DNA"/>
</dbReference>
<feature type="transmembrane region" description="Helical" evidence="1">
    <location>
        <begin position="9"/>
        <end position="30"/>
    </location>
</feature>
<keyword evidence="1" id="KW-0472">Membrane</keyword>
<dbReference type="RefSeq" id="XP_002768123.1">
    <property type="nucleotide sequence ID" value="XM_002768077.1"/>
</dbReference>
<sequence length="56" mass="6118">IILDSTGRFLTYGALLISIVFTAFSFAFYVGLGSIFPEYSSVPHAFATVIFSLMMS</sequence>
<evidence type="ECO:0000313" key="2">
    <source>
        <dbReference type="EMBL" id="EER00841.1"/>
    </source>
</evidence>
<dbReference type="GeneID" id="9044031"/>
<proteinExistence type="predicted"/>
<feature type="non-terminal residue" evidence="2">
    <location>
        <position position="56"/>
    </location>
</feature>
<dbReference type="AlphaFoldDB" id="C5LQV6"/>
<gene>
    <name evidence="2" type="ORF">Pmar_PMAR002911</name>
</gene>
<keyword evidence="3" id="KW-1185">Reference proteome</keyword>
<reference evidence="2 3" key="1">
    <citation type="submission" date="2008-07" db="EMBL/GenBank/DDBJ databases">
        <authorList>
            <person name="El-Sayed N."/>
            <person name="Caler E."/>
            <person name="Inman J."/>
            <person name="Amedeo P."/>
            <person name="Hass B."/>
            <person name="Wortman J."/>
        </authorList>
    </citation>
    <scope>NUCLEOTIDE SEQUENCE [LARGE SCALE GENOMIC DNA]</scope>
    <source>
        <strain evidence="3">ATCC 50983 / TXsc</strain>
    </source>
</reference>
<accession>C5LQV6</accession>
<keyword evidence="1" id="KW-1133">Transmembrane helix</keyword>
<organism evidence="3">
    <name type="scientific">Perkinsus marinus (strain ATCC 50983 / TXsc)</name>
    <dbReference type="NCBI Taxonomy" id="423536"/>
    <lineage>
        <taxon>Eukaryota</taxon>
        <taxon>Sar</taxon>
        <taxon>Alveolata</taxon>
        <taxon>Perkinsozoa</taxon>
        <taxon>Perkinsea</taxon>
        <taxon>Perkinsida</taxon>
        <taxon>Perkinsidae</taxon>
        <taxon>Perkinsus</taxon>
    </lineage>
</organism>
<name>C5LQV6_PERM5</name>
<feature type="non-terminal residue" evidence="2">
    <location>
        <position position="1"/>
    </location>
</feature>
<evidence type="ECO:0000256" key="1">
    <source>
        <dbReference type="SAM" id="Phobius"/>
    </source>
</evidence>
<dbReference type="Proteomes" id="UP000007800">
    <property type="component" value="Unassembled WGS sequence"/>
</dbReference>
<keyword evidence="1" id="KW-0812">Transmembrane</keyword>